<evidence type="ECO:0000313" key="4">
    <source>
        <dbReference type="Proteomes" id="UP000777774"/>
    </source>
</evidence>
<protein>
    <submittedName>
        <fullName evidence="3">Uncharacterized protein</fullName>
    </submittedName>
</protein>
<comment type="caution">
    <text evidence="3">The sequence shown here is derived from an EMBL/GenBank/DDBJ whole genome shotgun (WGS) entry which is preliminary data.</text>
</comment>
<feature type="compositionally biased region" description="Polar residues" evidence="1">
    <location>
        <begin position="1"/>
        <end position="12"/>
    </location>
</feature>
<organism evidence="3 4">
    <name type="scientific">Cellulomonas septica</name>
    <dbReference type="NCBI Taxonomy" id="285080"/>
    <lineage>
        <taxon>Bacteria</taxon>
        <taxon>Bacillati</taxon>
        <taxon>Actinomycetota</taxon>
        <taxon>Actinomycetes</taxon>
        <taxon>Micrococcales</taxon>
        <taxon>Cellulomonadaceae</taxon>
        <taxon>Cellulomonas</taxon>
    </lineage>
</organism>
<keyword evidence="4" id="KW-1185">Reference proteome</keyword>
<evidence type="ECO:0000256" key="2">
    <source>
        <dbReference type="SAM" id="Phobius"/>
    </source>
</evidence>
<keyword evidence="2" id="KW-1133">Transmembrane helix</keyword>
<feature type="non-terminal residue" evidence="3">
    <location>
        <position position="63"/>
    </location>
</feature>
<evidence type="ECO:0000313" key="3">
    <source>
        <dbReference type="EMBL" id="NKY41597.1"/>
    </source>
</evidence>
<dbReference type="EMBL" id="JAAXOY010000809">
    <property type="protein sequence ID" value="NKY41597.1"/>
    <property type="molecule type" value="Genomic_DNA"/>
</dbReference>
<accession>A0ABX1K5U1</accession>
<dbReference type="RefSeq" id="WP_168681031.1">
    <property type="nucleotide sequence ID" value="NZ_JAAXOY010000809.1"/>
</dbReference>
<keyword evidence="2" id="KW-0812">Transmembrane</keyword>
<keyword evidence="2" id="KW-0472">Membrane</keyword>
<reference evidence="3 4" key="1">
    <citation type="submission" date="2020-04" db="EMBL/GenBank/DDBJ databases">
        <title>MicrobeNet Type strains.</title>
        <authorList>
            <person name="Nicholson A.C."/>
        </authorList>
    </citation>
    <scope>NUCLEOTIDE SEQUENCE [LARGE SCALE GENOMIC DNA]</scope>
    <source>
        <strain evidence="3 4">ATCC BAA-787</strain>
    </source>
</reference>
<name>A0ABX1K5U1_9CELL</name>
<feature type="region of interest" description="Disordered" evidence="1">
    <location>
        <begin position="1"/>
        <end position="43"/>
    </location>
</feature>
<sequence>MDSKDSGTQTVTPVEGARTLAPAGTIPTQRSRAGGGPHGGRSRRTWFVVAGGLALVLAGATTG</sequence>
<evidence type="ECO:0000256" key="1">
    <source>
        <dbReference type="SAM" id="MobiDB-lite"/>
    </source>
</evidence>
<proteinExistence type="predicted"/>
<dbReference type="Proteomes" id="UP000777774">
    <property type="component" value="Unassembled WGS sequence"/>
</dbReference>
<feature type="transmembrane region" description="Helical" evidence="2">
    <location>
        <begin position="45"/>
        <end position="62"/>
    </location>
</feature>
<gene>
    <name evidence="3" type="ORF">HGA02_19370</name>
</gene>